<gene>
    <name evidence="9" type="ORF">SAMN05421637_0783</name>
</gene>
<comment type="function">
    <text evidence="8">Uptake of L-lactate across the membrane. Can also transport D-lactate and glycolate.</text>
</comment>
<dbReference type="eggNOG" id="COG1620">
    <property type="taxonomic scope" value="Bacteria"/>
</dbReference>
<keyword evidence="7 8" id="KW-0472">Membrane</keyword>
<sequence length="522" mass="53541">MDTLLAALPIVVVLVLMIGLKWSAIWAGVTAAAVAVVIALATFDFGTGEAFGRFEGVTGVVASAAWTALTVMLIIGPALGIHHLQQRTGATAAIEAGLARITPDPRVAALLIAWFFTLLIEGAAGFGTPVALSAPFLVAAGFKPVTAVVAAMAGNVAAVPFGAVGTPTLAQAQIVDFEAVDLSWAVSPYMVVSGAVLAFVVARLVGTLIPTSGPPWKWMAVAYVAFFAPYLLIARFVGPELPSLLGSIVGAGAFIAIVRAVVMRRARAHALLNASEEAAEREVEHAADEVERTEAHHMGLLAATAPYAILVALVLLTRLVPPVKEASQSWNITWSLFDGSFGDGIQPLYHPGPLLLVSFLGGALWQRASRAEVGGAFSIATRQVIPVFAALVAMVTVAYTMSDSGMTTQLAVAAAGTGVVWPVLSPFVGALGTFMTGSATSSNILFTDFQDLTATEAGLEPLPLIGAQGAGAAIGNMICPHNIIAAAATVGLAGREGELLKGTLPPAMITLVITGGMALLLA</sequence>
<dbReference type="PANTHER" id="PTHR30003">
    <property type="entry name" value="L-LACTATE PERMEASE"/>
    <property type="match status" value="1"/>
</dbReference>
<feature type="transmembrane region" description="Helical" evidence="8">
    <location>
        <begin position="144"/>
        <end position="164"/>
    </location>
</feature>
<feature type="transmembrane region" description="Helical" evidence="8">
    <location>
        <begin position="411"/>
        <end position="434"/>
    </location>
</feature>
<dbReference type="Pfam" id="PF02652">
    <property type="entry name" value="Lactate_perm"/>
    <property type="match status" value="2"/>
</dbReference>
<proteinExistence type="inferred from homology"/>
<dbReference type="RefSeq" id="WP_042216350.1">
    <property type="nucleotide sequence ID" value="NZ_BBLU01000017.1"/>
</dbReference>
<feature type="transmembrane region" description="Helical" evidence="8">
    <location>
        <begin position="300"/>
        <end position="320"/>
    </location>
</feature>
<evidence type="ECO:0000256" key="5">
    <source>
        <dbReference type="ARBA" id="ARBA00022692"/>
    </source>
</evidence>
<evidence type="ECO:0000256" key="4">
    <source>
        <dbReference type="ARBA" id="ARBA00022475"/>
    </source>
</evidence>
<feature type="transmembrane region" description="Helical" evidence="8">
    <location>
        <begin position="244"/>
        <end position="262"/>
    </location>
</feature>
<dbReference type="AlphaFoldDB" id="A0A1H6WC24"/>
<comment type="similarity">
    <text evidence="2 8">Belongs to the lactate permease family.</text>
</comment>
<dbReference type="GO" id="GO:0005886">
    <property type="term" value="C:plasma membrane"/>
    <property type="evidence" value="ECO:0007669"/>
    <property type="project" value="UniProtKB-SubCell"/>
</dbReference>
<keyword evidence="6 8" id="KW-1133">Transmembrane helix</keyword>
<dbReference type="GO" id="GO:0015295">
    <property type="term" value="F:solute:proton symporter activity"/>
    <property type="evidence" value="ECO:0007669"/>
    <property type="project" value="TreeGrafter"/>
</dbReference>
<name>A0A1H6WC24_9MICO</name>
<dbReference type="Proteomes" id="UP000183315">
    <property type="component" value="Unassembled WGS sequence"/>
</dbReference>
<evidence type="ECO:0000256" key="2">
    <source>
        <dbReference type="ARBA" id="ARBA00010100"/>
    </source>
</evidence>
<dbReference type="STRING" id="1043493.SAMN05421637_0783"/>
<evidence type="ECO:0000256" key="1">
    <source>
        <dbReference type="ARBA" id="ARBA00004651"/>
    </source>
</evidence>
<protein>
    <recommendedName>
        <fullName evidence="8">L-lactate permease</fullName>
    </recommendedName>
</protein>
<feature type="transmembrane region" description="Helical" evidence="8">
    <location>
        <begin position="348"/>
        <end position="365"/>
    </location>
</feature>
<feature type="transmembrane region" description="Helical" evidence="8">
    <location>
        <begin position="57"/>
        <end position="79"/>
    </location>
</feature>
<evidence type="ECO:0000256" key="8">
    <source>
        <dbReference type="RuleBase" id="RU365092"/>
    </source>
</evidence>
<reference evidence="10" key="1">
    <citation type="submission" date="2016-10" db="EMBL/GenBank/DDBJ databases">
        <authorList>
            <person name="Varghese N."/>
        </authorList>
    </citation>
    <scope>NUCLEOTIDE SEQUENCE [LARGE SCALE GENOMIC DNA]</scope>
    <source>
        <strain evidence="10">DSM 24868</strain>
    </source>
</reference>
<evidence type="ECO:0000256" key="3">
    <source>
        <dbReference type="ARBA" id="ARBA00022448"/>
    </source>
</evidence>
<evidence type="ECO:0000313" key="10">
    <source>
        <dbReference type="Proteomes" id="UP000183315"/>
    </source>
</evidence>
<dbReference type="OrthoDB" id="9761056at2"/>
<dbReference type="EMBL" id="FNZI01000002">
    <property type="protein sequence ID" value="SEJ10380.1"/>
    <property type="molecule type" value="Genomic_DNA"/>
</dbReference>
<evidence type="ECO:0000256" key="6">
    <source>
        <dbReference type="ARBA" id="ARBA00022989"/>
    </source>
</evidence>
<evidence type="ECO:0000313" key="9">
    <source>
        <dbReference type="EMBL" id="SEJ10380.1"/>
    </source>
</evidence>
<accession>A0A1H6WC24</accession>
<feature type="transmembrane region" description="Helical" evidence="8">
    <location>
        <begin position="377"/>
        <end position="399"/>
    </location>
</feature>
<feature type="transmembrane region" description="Helical" evidence="8">
    <location>
        <begin position="27"/>
        <end position="45"/>
    </location>
</feature>
<dbReference type="PANTHER" id="PTHR30003:SF0">
    <property type="entry name" value="GLYCOLATE PERMEASE GLCA-RELATED"/>
    <property type="match status" value="1"/>
</dbReference>
<feature type="transmembrane region" description="Helical" evidence="8">
    <location>
        <begin position="107"/>
        <end position="132"/>
    </location>
</feature>
<keyword evidence="4 8" id="KW-1003">Cell membrane</keyword>
<comment type="subcellular location">
    <subcellularLocation>
        <location evidence="1 8">Cell membrane</location>
        <topology evidence="1 8">Multi-pass membrane protein</topology>
    </subcellularLocation>
</comment>
<keyword evidence="3 8" id="KW-0813">Transport</keyword>
<evidence type="ECO:0000256" key="7">
    <source>
        <dbReference type="ARBA" id="ARBA00023136"/>
    </source>
</evidence>
<dbReference type="GO" id="GO:0015129">
    <property type="term" value="F:lactate transmembrane transporter activity"/>
    <property type="evidence" value="ECO:0007669"/>
    <property type="project" value="UniProtKB-UniRule"/>
</dbReference>
<keyword evidence="10" id="KW-1185">Reference proteome</keyword>
<keyword evidence="5 8" id="KW-0812">Transmembrane</keyword>
<organism evidence="9 10">
    <name type="scientific">Demequina mangrovi</name>
    <dbReference type="NCBI Taxonomy" id="1043493"/>
    <lineage>
        <taxon>Bacteria</taxon>
        <taxon>Bacillati</taxon>
        <taxon>Actinomycetota</taxon>
        <taxon>Actinomycetes</taxon>
        <taxon>Micrococcales</taxon>
        <taxon>Demequinaceae</taxon>
        <taxon>Demequina</taxon>
    </lineage>
</organism>
<feature type="transmembrane region" description="Helical" evidence="8">
    <location>
        <begin position="218"/>
        <end position="238"/>
    </location>
</feature>
<dbReference type="InterPro" id="IPR003804">
    <property type="entry name" value="Lactate_perm"/>
</dbReference>
<feature type="transmembrane region" description="Helical" evidence="8">
    <location>
        <begin position="184"/>
        <end position="206"/>
    </location>
</feature>